<feature type="domain" description="Heterokaryon incompatibility" evidence="1">
    <location>
        <begin position="62"/>
        <end position="203"/>
    </location>
</feature>
<sequence>MIDPSSTSSSDIEGDNGYRYKELDVGDIRILTVHPKYHASSEAILDCSLTIRKEGREYRDDYEALSYVWGGQDRKQEIYIRSKSGTRILRVTENLLSALKHLRFPDRPRKFWVDAVCIDQSNQDEVNRQVPLMSKIYSEAKNVCVWLGERGDNSDLAMKLLPKIRNLEDFEKDIDANTSCEEWDALIKLMGRHWFRRRWVVQEIALARRATIHCGLDETSWTNFSEAIALFQDGAALVNAKFREDKEYKHDADYVGNVAAYPASRLVVATSRVVRKSKNNDVVMKVRGLEYLVSTLTPFQALKPADSIYAVLSLAQDVPGYSTVIAPTATIETQSSQASDVEGDLGKSRGGHPVVLQALKKMRKISRKYPVDYGKPFTEICTDFLRFVFRTSQSLDMICRPWAPKSEVNNLPSWIVTLKEETHVLRRNRNTMMRRKADILVGDPGQSAYSASGRYPAVWTIVPGANNGQIKPKLIVQGFILDEISEKDDAASAGVVPETWFRVGGWDSDQDESPPEEFWRTLVADRDGEGGNPLAWYPLACKYALHHFNDEVDAVDTMRVSDGLDDPTLLKRYMQRLQSVIWGRRLARTKEHRFLALIPQMALEEDVICIIPGVSVPVVLRQRTVGGGFEYVGESYVHGMMDGEAFGIKRRMRTEYQKFELH</sequence>
<dbReference type="EMBL" id="ML986686">
    <property type="protein sequence ID" value="KAF2260254.1"/>
    <property type="molecule type" value="Genomic_DNA"/>
</dbReference>
<comment type="caution">
    <text evidence="2">The sequence shown here is derived from an EMBL/GenBank/DDBJ whole genome shotgun (WGS) entry which is preliminary data.</text>
</comment>
<dbReference type="Proteomes" id="UP000800093">
    <property type="component" value="Unassembled WGS sequence"/>
</dbReference>
<dbReference type="PANTHER" id="PTHR24148">
    <property type="entry name" value="ANKYRIN REPEAT DOMAIN-CONTAINING PROTEIN 39 HOMOLOG-RELATED"/>
    <property type="match status" value="1"/>
</dbReference>
<evidence type="ECO:0000313" key="2">
    <source>
        <dbReference type="EMBL" id="KAF2260254.1"/>
    </source>
</evidence>
<dbReference type="Pfam" id="PF26639">
    <property type="entry name" value="Het-6_barrel"/>
    <property type="match status" value="1"/>
</dbReference>
<name>A0A9P4K696_9PLEO</name>
<evidence type="ECO:0000313" key="3">
    <source>
        <dbReference type="Proteomes" id="UP000800093"/>
    </source>
</evidence>
<dbReference type="PANTHER" id="PTHR24148:SF64">
    <property type="entry name" value="HETEROKARYON INCOMPATIBILITY DOMAIN-CONTAINING PROTEIN"/>
    <property type="match status" value="1"/>
</dbReference>
<reference evidence="3" key="1">
    <citation type="journal article" date="2020" name="Stud. Mycol.">
        <title>101 Dothideomycetes genomes: A test case for predicting lifestyles and emergence of pathogens.</title>
        <authorList>
            <person name="Haridas S."/>
            <person name="Albert R."/>
            <person name="Binder M."/>
            <person name="Bloem J."/>
            <person name="LaButti K."/>
            <person name="Salamov A."/>
            <person name="Andreopoulos B."/>
            <person name="Baker S."/>
            <person name="Barry K."/>
            <person name="Bills G."/>
            <person name="Bluhm B."/>
            <person name="Cannon C."/>
            <person name="Castanera R."/>
            <person name="Culley D."/>
            <person name="Daum C."/>
            <person name="Ezra D."/>
            <person name="Gonzalez J."/>
            <person name="Henrissat B."/>
            <person name="Kuo A."/>
            <person name="Liang C."/>
            <person name="Lipzen A."/>
            <person name="Lutzoni F."/>
            <person name="Magnuson J."/>
            <person name="Mondo S."/>
            <person name="Nolan M."/>
            <person name="Ohm R."/>
            <person name="Pangilinan J."/>
            <person name="Park H.-J."/>
            <person name="Ramirez L."/>
            <person name="Alfaro M."/>
            <person name="Sun H."/>
            <person name="Tritt A."/>
            <person name="Yoshinaga Y."/>
            <person name="Zwiers L.-H."/>
            <person name="Turgeon B."/>
            <person name="Goodwin S."/>
            <person name="Spatafora J."/>
            <person name="Crous P."/>
            <person name="Grigoriev I."/>
        </authorList>
    </citation>
    <scope>NUCLEOTIDE SEQUENCE [LARGE SCALE GENOMIC DNA]</scope>
    <source>
        <strain evidence="3">CBS 304.66</strain>
    </source>
</reference>
<accession>A0A9P4K696</accession>
<dbReference type="OrthoDB" id="3477286at2759"/>
<evidence type="ECO:0000259" key="1">
    <source>
        <dbReference type="Pfam" id="PF06985"/>
    </source>
</evidence>
<organism evidence="2 3">
    <name type="scientific">Lojkania enalia</name>
    <dbReference type="NCBI Taxonomy" id="147567"/>
    <lineage>
        <taxon>Eukaryota</taxon>
        <taxon>Fungi</taxon>
        <taxon>Dikarya</taxon>
        <taxon>Ascomycota</taxon>
        <taxon>Pezizomycotina</taxon>
        <taxon>Dothideomycetes</taxon>
        <taxon>Pleosporomycetidae</taxon>
        <taxon>Pleosporales</taxon>
        <taxon>Pleosporales incertae sedis</taxon>
        <taxon>Lojkania</taxon>
    </lineage>
</organism>
<dbReference type="InterPro" id="IPR052895">
    <property type="entry name" value="HetReg/Transcr_Mod"/>
</dbReference>
<keyword evidence="3" id="KW-1185">Reference proteome</keyword>
<dbReference type="Pfam" id="PF06985">
    <property type="entry name" value="HET"/>
    <property type="match status" value="1"/>
</dbReference>
<gene>
    <name evidence="2" type="ORF">CC78DRAFT_473346</name>
</gene>
<protein>
    <submittedName>
        <fullName evidence="2">HET-domain-containing protein</fullName>
    </submittedName>
</protein>
<dbReference type="InterPro" id="IPR010730">
    <property type="entry name" value="HET"/>
</dbReference>
<proteinExistence type="predicted"/>
<dbReference type="AlphaFoldDB" id="A0A9P4K696"/>